<feature type="compositionally biased region" description="Low complexity" evidence="1">
    <location>
        <begin position="178"/>
        <end position="193"/>
    </location>
</feature>
<feature type="compositionally biased region" description="Polar residues" evidence="1">
    <location>
        <begin position="100"/>
        <end position="109"/>
    </location>
</feature>
<proteinExistence type="predicted"/>
<feature type="compositionally biased region" description="Polar residues" evidence="1">
    <location>
        <begin position="150"/>
        <end position="171"/>
    </location>
</feature>
<accession>A0A2U9Q1V2</accession>
<reference evidence="2" key="1">
    <citation type="submission" date="2018-04" db="EMBL/GenBank/DDBJ databases">
        <title>Adomaviruses: an emerging virus family provides insights into DNA virus evolution.</title>
        <authorList>
            <person name="Welch N.L."/>
            <person name="Yutin N."/>
            <person name="Dill J.A."/>
            <person name="Camus A.C."/>
            <person name="Pang Y.-Y.S."/>
            <person name="Schiller J.T."/>
            <person name="Pipas J.M."/>
            <person name="An P."/>
            <person name="Delwart E."/>
            <person name="Koda S."/>
            <person name="Subramaniam K."/>
            <person name="Waltzek T.B."/>
            <person name="Bian C."/>
            <person name="Shi Q."/>
            <person name="Ruan Z."/>
            <person name="Koonin E.V."/>
            <person name="Buck C.B."/>
            <person name="Ng T.F.F."/>
        </authorList>
    </citation>
    <scope>NUCLEOTIDE SEQUENCE</scope>
</reference>
<dbReference type="EMBL" id="MH282863">
    <property type="protein sequence ID" value="AWT58076.1"/>
    <property type="molecule type" value="Genomic_DNA"/>
</dbReference>
<evidence type="ECO:0000313" key="3">
    <source>
        <dbReference type="Proteomes" id="UP001223588"/>
    </source>
</evidence>
<feature type="region of interest" description="Disordered" evidence="1">
    <location>
        <begin position="150"/>
        <end position="214"/>
    </location>
</feature>
<sequence length="214" mass="22490">MDVDDKTEAACDVTTCMFYKCYFRACTFNVLNEELAKSKFESAQNEEENDSSDGESTGDLGGADKPLTSVKRKLEAVSKRVKRRLKFGFDNGDHVDSPASGETSNTADNSAPPASAETGEPEGTLGKKTTTATLVLEKAVEADVQIATVTVRSSVNGPGSESVGSSFTFEGSIQGELESPSAEGAPPGAPVSENEVTPSEEKAETEPVYSKNGS</sequence>
<evidence type="ECO:0000256" key="1">
    <source>
        <dbReference type="SAM" id="MobiDB-lite"/>
    </source>
</evidence>
<organism evidence="2 3">
    <name type="scientific">Arowana adomavirus</name>
    <dbReference type="NCBI Taxonomy" id="2219223"/>
    <lineage>
        <taxon>Viruses</taxon>
        <taxon>Adomaviruses</taxon>
    </lineage>
</organism>
<protein>
    <submittedName>
        <fullName evidence="2">LO1</fullName>
    </submittedName>
</protein>
<feature type="compositionally biased region" description="Acidic residues" evidence="1">
    <location>
        <begin position="44"/>
        <end position="53"/>
    </location>
</feature>
<evidence type="ECO:0000313" key="2">
    <source>
        <dbReference type="EMBL" id="AWT58076.1"/>
    </source>
</evidence>
<feature type="region of interest" description="Disordered" evidence="1">
    <location>
        <begin position="39"/>
        <end position="71"/>
    </location>
</feature>
<dbReference type="Proteomes" id="UP001223588">
    <property type="component" value="Segment"/>
</dbReference>
<feature type="region of interest" description="Disordered" evidence="1">
    <location>
        <begin position="88"/>
        <end position="130"/>
    </location>
</feature>
<name>A0A2U9Q1V2_9VIRU</name>